<feature type="domain" description="Carbohydrate-binding" evidence="1">
    <location>
        <begin position="30"/>
        <end position="129"/>
    </location>
</feature>
<dbReference type="GO" id="GO:0016052">
    <property type="term" value="P:carbohydrate catabolic process"/>
    <property type="evidence" value="ECO:0007669"/>
    <property type="project" value="InterPro"/>
</dbReference>
<dbReference type="Gene3D" id="2.60.40.1190">
    <property type="match status" value="1"/>
</dbReference>
<dbReference type="CDD" id="cd09620">
    <property type="entry name" value="CBM9_like_3"/>
    <property type="match status" value="1"/>
</dbReference>
<dbReference type="AlphaFoldDB" id="A0A2W0CG50"/>
<gene>
    <name evidence="2" type="ORF">PIL02S_02994</name>
</gene>
<dbReference type="PANTHER" id="PTHR35532">
    <property type="entry name" value="SIMILAR TO POLYHYDROXYALKANOATE DEPOLYMERASE"/>
    <property type="match status" value="1"/>
</dbReference>
<dbReference type="GO" id="GO:0004553">
    <property type="term" value="F:hydrolase activity, hydrolyzing O-glycosyl compounds"/>
    <property type="evidence" value="ECO:0007669"/>
    <property type="project" value="InterPro"/>
</dbReference>
<evidence type="ECO:0000313" key="3">
    <source>
        <dbReference type="Proteomes" id="UP000247459"/>
    </source>
</evidence>
<dbReference type="InterPro" id="IPR010502">
    <property type="entry name" value="Carb-bd_dom_fam9"/>
</dbReference>
<protein>
    <recommendedName>
        <fullName evidence="1">Carbohydrate-binding domain-containing protein</fullName>
    </recommendedName>
</protein>
<dbReference type="RefSeq" id="WP_095359362.1">
    <property type="nucleotide sequence ID" value="NZ_PRLG01000019.1"/>
</dbReference>
<evidence type="ECO:0000313" key="2">
    <source>
        <dbReference type="EMBL" id="PYY29022.1"/>
    </source>
</evidence>
<dbReference type="EMBL" id="PRLG01000019">
    <property type="protein sequence ID" value="PYY29022.1"/>
    <property type="molecule type" value="Genomic_DNA"/>
</dbReference>
<reference evidence="2 3" key="1">
    <citation type="submission" date="2018-01" db="EMBL/GenBank/DDBJ databases">
        <title>Genome sequence of the PGP bacterium Paenibacillus illinoisensis E3.</title>
        <authorList>
            <person name="Rolli E."/>
            <person name="Marasco R."/>
            <person name="Bessem C."/>
            <person name="Michoud G."/>
            <person name="Gaiarsa S."/>
            <person name="Borin S."/>
            <person name="Daffonchio D."/>
        </authorList>
    </citation>
    <scope>NUCLEOTIDE SEQUENCE [LARGE SCALE GENOMIC DNA]</scope>
    <source>
        <strain evidence="2 3">E3</strain>
    </source>
</reference>
<sequence length="345" mass="40647">MMLSGVPIPHIDTYQPKHYICQRAAGELELDGRLDKPFWDQAEWTDKFVDIEGDLRPAPAKDTRVKMLWDDEYFYFGAELWEDQIWATLTERDSVIFYDNDFEIFIDPDGDSHGYYEFEINALNTVWDLLLIKPYRDGGPPLDSWDMKGLKTAVYIDGELNRPEAINRKWSVEVAIPWTSLKECAKEKRAPLSGEFWRVNFSRVEWQTEVIDGNYRKVMDPGTSKPYPEDNWVWSPMGLVNMHYPELWGYVVFAGEHTQDDFVLPQDERIKWELRKLYYLQRNYREKNGTFTQDMSLLGWTSEVEVYPEIYAAPSLFQISAATADRGGRWIIREDGNLWEERDTK</sequence>
<dbReference type="SUPFAM" id="SSF49344">
    <property type="entry name" value="CBD9-like"/>
    <property type="match status" value="1"/>
</dbReference>
<proteinExistence type="predicted"/>
<dbReference type="PANTHER" id="PTHR35532:SF5">
    <property type="entry name" value="CARBOHYDRATE-BINDING DOMAIN-CONTAINING PROTEIN"/>
    <property type="match status" value="1"/>
</dbReference>
<dbReference type="GO" id="GO:0030246">
    <property type="term" value="F:carbohydrate binding"/>
    <property type="evidence" value="ECO:0007669"/>
    <property type="project" value="InterPro"/>
</dbReference>
<comment type="caution">
    <text evidence="2">The sequence shown here is derived from an EMBL/GenBank/DDBJ whole genome shotgun (WGS) entry which is preliminary data.</text>
</comment>
<dbReference type="Pfam" id="PF06452">
    <property type="entry name" value="CBM9_1"/>
    <property type="match status" value="1"/>
</dbReference>
<name>A0A2W0CG50_9BACL</name>
<accession>A0A2W0CG50</accession>
<evidence type="ECO:0000259" key="1">
    <source>
        <dbReference type="Pfam" id="PF06452"/>
    </source>
</evidence>
<organism evidence="2 3">
    <name type="scientific">Paenibacillus illinoisensis</name>
    <dbReference type="NCBI Taxonomy" id="59845"/>
    <lineage>
        <taxon>Bacteria</taxon>
        <taxon>Bacillati</taxon>
        <taxon>Bacillota</taxon>
        <taxon>Bacilli</taxon>
        <taxon>Bacillales</taxon>
        <taxon>Paenibacillaceae</taxon>
        <taxon>Paenibacillus</taxon>
    </lineage>
</organism>
<dbReference type="OrthoDB" id="9786766at2"/>
<dbReference type="Proteomes" id="UP000247459">
    <property type="component" value="Unassembled WGS sequence"/>
</dbReference>